<keyword evidence="1" id="KW-0175">Coiled coil</keyword>
<name>A0A2K9VCS7_9CAUD</name>
<dbReference type="SUPFAM" id="SSF159006">
    <property type="entry name" value="YopX-like"/>
    <property type="match status" value="1"/>
</dbReference>
<dbReference type="Proteomes" id="UP000241463">
    <property type="component" value="Segment"/>
</dbReference>
<protein>
    <recommendedName>
        <fullName evidence="4">YopX protein domain-containing protein</fullName>
    </recommendedName>
</protein>
<evidence type="ECO:0008006" key="4">
    <source>
        <dbReference type="Google" id="ProtNLM"/>
    </source>
</evidence>
<reference evidence="2 3" key="1">
    <citation type="submission" date="2018-01" db="EMBL/GenBank/DDBJ databases">
        <title>Lactobacillus phages that infect wine-derived L. plantarum strains.</title>
        <authorList>
            <person name="Kyrkou I."/>
            <person name="Hestbjerg Hansen L."/>
        </authorList>
    </citation>
    <scope>NUCLEOTIDE SEQUENCE [LARGE SCALE GENOMIC DNA]</scope>
</reference>
<evidence type="ECO:0000313" key="2">
    <source>
        <dbReference type="EMBL" id="AUV60033.1"/>
    </source>
</evidence>
<dbReference type="RefSeq" id="YP_009798137.1">
    <property type="nucleotide sequence ID" value="NC_047924.1"/>
</dbReference>
<accession>A0A2K9VCS7</accession>
<dbReference type="GeneID" id="54988582"/>
<feature type="coiled-coil region" evidence="1">
    <location>
        <begin position="95"/>
        <end position="122"/>
    </location>
</feature>
<organism evidence="2 3">
    <name type="scientific">Lactobacillus phage Bacchae</name>
    <dbReference type="NCBI Taxonomy" id="2079429"/>
    <lineage>
        <taxon>Viruses</taxon>
        <taxon>Duplodnaviria</taxon>
        <taxon>Heunggongvirae</taxon>
        <taxon>Uroviricota</taxon>
        <taxon>Caudoviricetes</taxon>
        <taxon>Herelleviridae</taxon>
        <taxon>Harbinvirus</taxon>
        <taxon>Harbinvirus bacchae</taxon>
    </lineage>
</organism>
<keyword evidence="3" id="KW-1185">Reference proteome</keyword>
<dbReference type="KEGG" id="vg:54988582"/>
<dbReference type="EMBL" id="MG765277">
    <property type="protein sequence ID" value="AUV60033.1"/>
    <property type="molecule type" value="Genomic_DNA"/>
</dbReference>
<proteinExistence type="predicted"/>
<evidence type="ECO:0000256" key="1">
    <source>
        <dbReference type="SAM" id="Coils"/>
    </source>
</evidence>
<evidence type="ECO:0000313" key="3">
    <source>
        <dbReference type="Proteomes" id="UP000241463"/>
    </source>
</evidence>
<sequence>MYIDDFVKEVKELSSKYDVEVTNGQVDVYYSRRKHAKYPKYHQVLTVPLQAQYTFSRRVGLDDFEALPFSHKLYMLGAELAMTPLDERTPESYKRAQQNKEINRAMQEAKHAQREARVVEHRAKQSKFVATHPLLRKSFAETFGMGINDYFNNKEYTGINDATGEPIYVGDIVERVLDMRNAYSAGENRDKEKFPDFDKMGEPFKVKRDCYLYGHWIAKSVADGDKFGVDGFHFGKELLKVNGGNK</sequence>